<comment type="caution">
    <text evidence="1">The sequence shown here is derived from an EMBL/GenBank/DDBJ whole genome shotgun (WGS) entry which is preliminary data.</text>
</comment>
<dbReference type="AlphaFoldDB" id="A0A8S2Y9G8"/>
<dbReference type="EMBL" id="CAJOBA010107609">
    <property type="protein sequence ID" value="CAF4543093.1"/>
    <property type="molecule type" value="Genomic_DNA"/>
</dbReference>
<protein>
    <submittedName>
        <fullName evidence="1">Uncharacterized protein</fullName>
    </submittedName>
</protein>
<reference evidence="1" key="1">
    <citation type="submission" date="2021-02" db="EMBL/GenBank/DDBJ databases">
        <authorList>
            <person name="Nowell W R."/>
        </authorList>
    </citation>
    <scope>NUCLEOTIDE SEQUENCE</scope>
</reference>
<sequence>EMDVQRHVRDALRAWQSSVAASLVSQLLVTS</sequence>
<evidence type="ECO:0000313" key="1">
    <source>
        <dbReference type="EMBL" id="CAF4543093.1"/>
    </source>
</evidence>
<name>A0A8S2Y9G8_9BILA</name>
<organism evidence="1 2">
    <name type="scientific">Didymodactylos carnosus</name>
    <dbReference type="NCBI Taxonomy" id="1234261"/>
    <lineage>
        <taxon>Eukaryota</taxon>
        <taxon>Metazoa</taxon>
        <taxon>Spiralia</taxon>
        <taxon>Gnathifera</taxon>
        <taxon>Rotifera</taxon>
        <taxon>Eurotatoria</taxon>
        <taxon>Bdelloidea</taxon>
        <taxon>Philodinida</taxon>
        <taxon>Philodinidae</taxon>
        <taxon>Didymodactylos</taxon>
    </lineage>
</organism>
<proteinExistence type="predicted"/>
<dbReference type="Proteomes" id="UP000682733">
    <property type="component" value="Unassembled WGS sequence"/>
</dbReference>
<accession>A0A8S2Y9G8</accession>
<feature type="non-terminal residue" evidence="1">
    <location>
        <position position="1"/>
    </location>
</feature>
<evidence type="ECO:0000313" key="2">
    <source>
        <dbReference type="Proteomes" id="UP000682733"/>
    </source>
</evidence>
<gene>
    <name evidence="1" type="ORF">TMI583_LOCUS49418</name>
</gene>